<evidence type="ECO:0000256" key="1">
    <source>
        <dbReference type="SAM" id="MobiDB-lite"/>
    </source>
</evidence>
<feature type="compositionally biased region" description="Low complexity" evidence="1">
    <location>
        <begin position="38"/>
        <end position="53"/>
    </location>
</feature>
<feature type="region of interest" description="Disordered" evidence="1">
    <location>
        <begin position="1"/>
        <end position="114"/>
    </location>
</feature>
<dbReference type="AlphaFoldDB" id="A0A4Y7U0Q2"/>
<reference evidence="2 3" key="1">
    <citation type="journal article" date="2019" name="Nat. Ecol. Evol.">
        <title>Megaphylogeny resolves global patterns of mushroom evolution.</title>
        <authorList>
            <person name="Varga T."/>
            <person name="Krizsan K."/>
            <person name="Foldi C."/>
            <person name="Dima B."/>
            <person name="Sanchez-Garcia M."/>
            <person name="Sanchez-Ramirez S."/>
            <person name="Szollosi G.J."/>
            <person name="Szarkandi J.G."/>
            <person name="Papp V."/>
            <person name="Albert L."/>
            <person name="Andreopoulos W."/>
            <person name="Angelini C."/>
            <person name="Antonin V."/>
            <person name="Barry K.W."/>
            <person name="Bougher N.L."/>
            <person name="Buchanan P."/>
            <person name="Buyck B."/>
            <person name="Bense V."/>
            <person name="Catcheside P."/>
            <person name="Chovatia M."/>
            <person name="Cooper J."/>
            <person name="Damon W."/>
            <person name="Desjardin D."/>
            <person name="Finy P."/>
            <person name="Geml J."/>
            <person name="Haridas S."/>
            <person name="Hughes K."/>
            <person name="Justo A."/>
            <person name="Karasinski D."/>
            <person name="Kautmanova I."/>
            <person name="Kiss B."/>
            <person name="Kocsube S."/>
            <person name="Kotiranta H."/>
            <person name="LaButti K.M."/>
            <person name="Lechner B.E."/>
            <person name="Liimatainen K."/>
            <person name="Lipzen A."/>
            <person name="Lukacs Z."/>
            <person name="Mihaltcheva S."/>
            <person name="Morgado L.N."/>
            <person name="Niskanen T."/>
            <person name="Noordeloos M.E."/>
            <person name="Ohm R.A."/>
            <person name="Ortiz-Santana B."/>
            <person name="Ovrebo C."/>
            <person name="Racz N."/>
            <person name="Riley R."/>
            <person name="Savchenko A."/>
            <person name="Shiryaev A."/>
            <person name="Soop K."/>
            <person name="Spirin V."/>
            <person name="Szebenyi C."/>
            <person name="Tomsovsky M."/>
            <person name="Tulloss R.E."/>
            <person name="Uehling J."/>
            <person name="Grigoriev I.V."/>
            <person name="Vagvolgyi C."/>
            <person name="Papp T."/>
            <person name="Martin F.M."/>
            <person name="Miettinen O."/>
            <person name="Hibbett D.S."/>
            <person name="Nagy L.G."/>
        </authorList>
    </citation>
    <scope>NUCLEOTIDE SEQUENCE [LARGE SCALE GENOMIC DNA]</scope>
    <source>
        <strain evidence="2 3">FP101781</strain>
    </source>
</reference>
<comment type="caution">
    <text evidence="2">The sequence shown here is derived from an EMBL/GenBank/DDBJ whole genome shotgun (WGS) entry which is preliminary data.</text>
</comment>
<dbReference type="EMBL" id="QPFP01000001">
    <property type="protein sequence ID" value="TEB40017.1"/>
    <property type="molecule type" value="Genomic_DNA"/>
</dbReference>
<feature type="compositionally biased region" description="Basic and acidic residues" evidence="1">
    <location>
        <begin position="7"/>
        <end position="37"/>
    </location>
</feature>
<sequence>MPEQEEGEKKKEKELLERKRQFADRFKNRGKRDHSEISESSSSGGASGSAGASDDVLSHESQASKSKKAKLDEGAASSPSSLESKPLTEYRKEMQNINTESLKGGGIGVRPLTK</sequence>
<proteinExistence type="predicted"/>
<dbReference type="OrthoDB" id="10604512at2759"/>
<accession>A0A4Y7U0Q2</accession>
<dbReference type="Proteomes" id="UP000298030">
    <property type="component" value="Unassembled WGS sequence"/>
</dbReference>
<protein>
    <submittedName>
        <fullName evidence="2">Uncharacterized protein</fullName>
    </submittedName>
</protein>
<name>A0A4Y7U0Q2_COPMI</name>
<keyword evidence="3" id="KW-1185">Reference proteome</keyword>
<evidence type="ECO:0000313" key="2">
    <source>
        <dbReference type="EMBL" id="TEB40017.1"/>
    </source>
</evidence>
<organism evidence="2 3">
    <name type="scientific">Coprinellus micaceus</name>
    <name type="common">Glistening ink-cap mushroom</name>
    <name type="synonym">Coprinus micaceus</name>
    <dbReference type="NCBI Taxonomy" id="71717"/>
    <lineage>
        <taxon>Eukaryota</taxon>
        <taxon>Fungi</taxon>
        <taxon>Dikarya</taxon>
        <taxon>Basidiomycota</taxon>
        <taxon>Agaricomycotina</taxon>
        <taxon>Agaricomycetes</taxon>
        <taxon>Agaricomycetidae</taxon>
        <taxon>Agaricales</taxon>
        <taxon>Agaricineae</taxon>
        <taxon>Psathyrellaceae</taxon>
        <taxon>Coprinellus</taxon>
    </lineage>
</organism>
<evidence type="ECO:0000313" key="3">
    <source>
        <dbReference type="Proteomes" id="UP000298030"/>
    </source>
</evidence>
<gene>
    <name evidence="2" type="ORF">FA13DRAFT_1724237</name>
</gene>